<sequence>MELNVEEIVEPTQSNVEETVEPTQSSSSTTSLEFATRVAQSLSELFESICSKQQRKFAVREGILSKEQSKRLSRLVKSYRSGLFRRRVDVASLAEKPDAFWEDLVGRCLEYDEGCWRRCDELDLELMEDEAREDLTNEWDTIMRLFQEKFRLQSRFFAVIDRLKRVQKQWHSARTGGNLMAAATAVEALSNRISTVDRTNYKQFGFKKSDIGSLFIVLANTTTTDEENQIVADVSQRFSNFFTQNLANNLRDLELQYFFYKDNEFRILIDNLYQETYHAKRIQWPQQLDDDWHDVPAPSFIPPIADTQLWSEIIRENRPYTTKLFGLVKRRPRSSADASGIRMIFFPRLYEYFGNIASNHYKQIIARAHIVYASDSQFLQVASSELMNVHEVLKVEQLKQSVRRMLVMVNQVRHEVQRYSGRGT</sequence>
<evidence type="ECO:0000313" key="2">
    <source>
        <dbReference type="EMBL" id="RUS33095.1"/>
    </source>
</evidence>
<comment type="caution">
    <text evidence="2">The sequence shown here is derived from an EMBL/GenBank/DDBJ whole genome shotgun (WGS) entry which is preliminary data.</text>
</comment>
<feature type="region of interest" description="Disordered" evidence="1">
    <location>
        <begin position="1"/>
        <end position="29"/>
    </location>
</feature>
<evidence type="ECO:0000313" key="3">
    <source>
        <dbReference type="Proteomes" id="UP000274822"/>
    </source>
</evidence>
<dbReference type="EMBL" id="RBNJ01001498">
    <property type="protein sequence ID" value="RUS33095.1"/>
    <property type="molecule type" value="Genomic_DNA"/>
</dbReference>
<reference evidence="2 3" key="1">
    <citation type="journal article" date="2018" name="New Phytol.">
        <title>Phylogenomics of Endogonaceae and evolution of mycorrhizas within Mucoromycota.</title>
        <authorList>
            <person name="Chang Y."/>
            <person name="Desiro A."/>
            <person name="Na H."/>
            <person name="Sandor L."/>
            <person name="Lipzen A."/>
            <person name="Clum A."/>
            <person name="Barry K."/>
            <person name="Grigoriev I.V."/>
            <person name="Martin F.M."/>
            <person name="Stajich J.E."/>
            <person name="Smith M.E."/>
            <person name="Bonito G."/>
            <person name="Spatafora J.W."/>
        </authorList>
    </citation>
    <scope>NUCLEOTIDE SEQUENCE [LARGE SCALE GENOMIC DNA]</scope>
    <source>
        <strain evidence="2 3">AD002</strain>
    </source>
</reference>
<gene>
    <name evidence="2" type="ORF">BC938DRAFT_473109</name>
</gene>
<proteinExistence type="predicted"/>
<name>A0A433QTL3_9FUNG</name>
<keyword evidence="3" id="KW-1185">Reference proteome</keyword>
<evidence type="ECO:0000256" key="1">
    <source>
        <dbReference type="SAM" id="MobiDB-lite"/>
    </source>
</evidence>
<feature type="compositionally biased region" description="Polar residues" evidence="1">
    <location>
        <begin position="11"/>
        <end position="29"/>
    </location>
</feature>
<dbReference type="Proteomes" id="UP000274822">
    <property type="component" value="Unassembled WGS sequence"/>
</dbReference>
<dbReference type="AlphaFoldDB" id="A0A433QTL3"/>
<protein>
    <submittedName>
        <fullName evidence="2">Uncharacterized protein</fullName>
    </submittedName>
</protein>
<organism evidence="2 3">
    <name type="scientific">Jimgerdemannia flammicorona</name>
    <dbReference type="NCBI Taxonomy" id="994334"/>
    <lineage>
        <taxon>Eukaryota</taxon>
        <taxon>Fungi</taxon>
        <taxon>Fungi incertae sedis</taxon>
        <taxon>Mucoromycota</taxon>
        <taxon>Mucoromycotina</taxon>
        <taxon>Endogonomycetes</taxon>
        <taxon>Endogonales</taxon>
        <taxon>Endogonaceae</taxon>
        <taxon>Jimgerdemannia</taxon>
    </lineage>
</organism>
<accession>A0A433QTL3</accession>